<feature type="region of interest" description="Disordered" evidence="5">
    <location>
        <begin position="1"/>
        <end position="206"/>
    </location>
</feature>
<dbReference type="GO" id="GO:0031297">
    <property type="term" value="P:replication fork processing"/>
    <property type="evidence" value="ECO:0007669"/>
    <property type="project" value="TreeGrafter"/>
</dbReference>
<keyword evidence="3" id="KW-0158">Chromosome</keyword>
<feature type="domain" description="CENP-T/Histone H4 histone fold" evidence="6">
    <location>
        <begin position="414"/>
        <end position="490"/>
    </location>
</feature>
<dbReference type="GO" id="GO:0046982">
    <property type="term" value="F:protein heterodimerization activity"/>
    <property type="evidence" value="ECO:0007669"/>
    <property type="project" value="InterPro"/>
</dbReference>
<evidence type="ECO:0000313" key="8">
    <source>
        <dbReference type="Proteomes" id="UP000029964"/>
    </source>
</evidence>
<dbReference type="OrthoDB" id="10071681at2759"/>
<dbReference type="InterPro" id="IPR009072">
    <property type="entry name" value="Histone-fold"/>
</dbReference>
<organism evidence="7 8">
    <name type="scientific">Hapsidospora chrysogenum (strain ATCC 11550 / CBS 779.69 / DSM 880 / IAM 14645 / JCM 23072 / IMI 49137)</name>
    <name type="common">Acremonium chrysogenum</name>
    <dbReference type="NCBI Taxonomy" id="857340"/>
    <lineage>
        <taxon>Eukaryota</taxon>
        <taxon>Fungi</taxon>
        <taxon>Dikarya</taxon>
        <taxon>Ascomycota</taxon>
        <taxon>Pezizomycotina</taxon>
        <taxon>Sordariomycetes</taxon>
        <taxon>Hypocreomycetidae</taxon>
        <taxon>Hypocreales</taxon>
        <taxon>Bionectriaceae</taxon>
        <taxon>Hapsidospora</taxon>
    </lineage>
</organism>
<dbReference type="PANTHER" id="PTHR22980:SF5">
    <property type="entry name" value="CENP-T_HISTONE H4 HISTONE FOLD DOMAIN-CONTAINING PROTEIN"/>
    <property type="match status" value="1"/>
</dbReference>
<gene>
    <name evidence="7" type="ORF">ACRE_021310</name>
</gene>
<protein>
    <recommendedName>
        <fullName evidence="6">CENP-T/Histone H4 histone fold domain-containing protein</fullName>
    </recommendedName>
</protein>
<dbReference type="GO" id="GO:0005694">
    <property type="term" value="C:chromosome"/>
    <property type="evidence" value="ECO:0007669"/>
    <property type="project" value="UniProtKB-SubCell"/>
</dbReference>
<feature type="region of interest" description="Disordered" evidence="5">
    <location>
        <begin position="236"/>
        <end position="261"/>
    </location>
</feature>
<comment type="caution">
    <text evidence="7">The sequence shown here is derived from an EMBL/GenBank/DDBJ whole genome shotgun (WGS) entry which is preliminary data.</text>
</comment>
<proteinExistence type="predicted"/>
<feature type="compositionally biased region" description="Polar residues" evidence="5">
    <location>
        <begin position="1"/>
        <end position="19"/>
    </location>
</feature>
<dbReference type="EMBL" id="JPKY01000013">
    <property type="protein sequence ID" value="KFH47076.1"/>
    <property type="molecule type" value="Genomic_DNA"/>
</dbReference>
<feature type="compositionally biased region" description="Low complexity" evidence="5">
    <location>
        <begin position="114"/>
        <end position="131"/>
    </location>
</feature>
<dbReference type="AlphaFoldDB" id="A0A086TCJ4"/>
<name>A0A086TCJ4_HAPC1</name>
<accession>A0A086TCJ4</accession>
<evidence type="ECO:0000313" key="7">
    <source>
        <dbReference type="EMBL" id="KFH47076.1"/>
    </source>
</evidence>
<dbReference type="SUPFAM" id="SSF47113">
    <property type="entry name" value="Histone-fold"/>
    <property type="match status" value="1"/>
</dbReference>
<feature type="region of interest" description="Disordered" evidence="5">
    <location>
        <begin position="306"/>
        <end position="409"/>
    </location>
</feature>
<evidence type="ECO:0000256" key="3">
    <source>
        <dbReference type="ARBA" id="ARBA00022454"/>
    </source>
</evidence>
<evidence type="ECO:0000256" key="5">
    <source>
        <dbReference type="SAM" id="MobiDB-lite"/>
    </source>
</evidence>
<evidence type="ECO:0000256" key="2">
    <source>
        <dbReference type="ARBA" id="ARBA00004286"/>
    </source>
</evidence>
<keyword evidence="4" id="KW-0539">Nucleus</keyword>
<feature type="compositionally biased region" description="Basic and acidic residues" evidence="5">
    <location>
        <begin position="355"/>
        <end position="370"/>
    </location>
</feature>
<evidence type="ECO:0000256" key="1">
    <source>
        <dbReference type="ARBA" id="ARBA00004123"/>
    </source>
</evidence>
<dbReference type="CDD" id="cd22920">
    <property type="entry name" value="HFD_CENP-T"/>
    <property type="match status" value="1"/>
</dbReference>
<dbReference type="Gene3D" id="1.10.20.10">
    <property type="entry name" value="Histone, subunit A"/>
    <property type="match status" value="1"/>
</dbReference>
<comment type="subcellular location">
    <subcellularLocation>
        <location evidence="2">Chromosome</location>
    </subcellularLocation>
    <subcellularLocation>
        <location evidence="1">Nucleus</location>
    </subcellularLocation>
</comment>
<dbReference type="Pfam" id="PF15511">
    <property type="entry name" value="CENP-T_C"/>
    <property type="match status" value="2"/>
</dbReference>
<feature type="domain" description="CENP-T/Histone H4 histone fold" evidence="6">
    <location>
        <begin position="511"/>
        <end position="542"/>
    </location>
</feature>
<feature type="compositionally biased region" description="Basic and acidic residues" evidence="5">
    <location>
        <begin position="320"/>
        <end position="336"/>
    </location>
</feature>
<feature type="compositionally biased region" description="Acidic residues" evidence="5">
    <location>
        <begin position="172"/>
        <end position="181"/>
    </location>
</feature>
<dbReference type="GO" id="GO:0071821">
    <property type="term" value="C:FANCM-MHF complex"/>
    <property type="evidence" value="ECO:0007669"/>
    <property type="project" value="TreeGrafter"/>
</dbReference>
<dbReference type="HOGENOM" id="CLU_024001_1_0_1"/>
<evidence type="ECO:0000259" key="6">
    <source>
        <dbReference type="Pfam" id="PF15511"/>
    </source>
</evidence>
<keyword evidence="8" id="KW-1185">Reference proteome</keyword>
<reference evidence="8" key="1">
    <citation type="journal article" date="2014" name="Genome Announc.">
        <title>Genome sequence and annotation of Acremonium chrysogenum, producer of the beta-lactam antibiotic cephalosporin C.</title>
        <authorList>
            <person name="Terfehr D."/>
            <person name="Dahlmann T.A."/>
            <person name="Specht T."/>
            <person name="Zadra I."/>
            <person name="Kuernsteiner H."/>
            <person name="Kueck U."/>
        </authorList>
    </citation>
    <scope>NUCLEOTIDE SEQUENCE [LARGE SCALE GENOMIC DNA]</scope>
    <source>
        <strain evidence="8">ATCC 11550 / CBS 779.69 / DSM 880 / IAM 14645 / JCM 23072 / IMI 49137</strain>
    </source>
</reference>
<evidence type="ECO:0000256" key="4">
    <source>
        <dbReference type="ARBA" id="ARBA00023242"/>
    </source>
</evidence>
<dbReference type="STRING" id="857340.A0A086TCJ4"/>
<dbReference type="GO" id="GO:0003682">
    <property type="term" value="F:chromatin binding"/>
    <property type="evidence" value="ECO:0007669"/>
    <property type="project" value="TreeGrafter"/>
</dbReference>
<dbReference type="GO" id="GO:0000712">
    <property type="term" value="P:resolution of meiotic recombination intermediates"/>
    <property type="evidence" value="ECO:0007669"/>
    <property type="project" value="TreeGrafter"/>
</dbReference>
<feature type="compositionally biased region" description="Basic and acidic residues" evidence="5">
    <location>
        <begin position="94"/>
        <end position="107"/>
    </location>
</feature>
<dbReference type="InterPro" id="IPR035425">
    <property type="entry name" value="CENP-T/H4_C"/>
</dbReference>
<dbReference type="Proteomes" id="UP000029964">
    <property type="component" value="Unassembled WGS sequence"/>
</dbReference>
<sequence length="564" mass="62591">MEGTPTNSRAAGKTPSRTPINRAISLEPPSTRRSAFHTPLDRSVSRDLLNSVRRGTPRAASNNNAPTPHAKAARRALHDRRTAIFTPGKNRRRSQMEQRETPMDILRRLGSTLASKSKPISTSSSSSASSADTPQRPQRTRHSDFTASFLEPDDDDDAPLPKPPRLSLPFDEIGDDDEDELTAPRLSDVTMRSLEGPRRYDPDQQSAYLRESMGSIRGSDVFGNVELTGDMGRQSDFGAFDDLPQNTATGGDLERLDDPTVRPSLGQDSGFDFEMPQFGEPSETFRFSPPPMDAAATSPIVEHAEALNAGTDVPEPVEDISDREPMEDVSDREPLEHISVQGPEDLLDQEAIGDISDREPIEDISDRSDDGGIPVGDAFSDHGVEIEVTAPQRAEVSTRREAMPPRKKNRISRHGIEYPSLPPAFVKRVAQRALQSSGLSNPRISADTLTALTQASDWFFEQLGDDLGAYANHAKRKTVEESDVVTLMRRFVLPRFIHSHTFPGSMLNISYRQRQIDSTSTMFSLAQKNLPRELLQELRMPVPQPTKKRRAKRPREDDEAEEVT</sequence>
<dbReference type="PANTHER" id="PTHR22980">
    <property type="entry name" value="CORTISTATIN"/>
    <property type="match status" value="1"/>
</dbReference>
<feature type="region of interest" description="Disordered" evidence="5">
    <location>
        <begin position="538"/>
        <end position="564"/>
    </location>
</feature>